<dbReference type="EMBL" id="QTSX02000328">
    <property type="protein sequence ID" value="KAJ9087168.1"/>
    <property type="molecule type" value="Genomic_DNA"/>
</dbReference>
<evidence type="ECO:0000313" key="1">
    <source>
        <dbReference type="EMBL" id="KAJ9087168.1"/>
    </source>
</evidence>
<sequence>MSYKTHTRVILKLHKGSVVQVNTKVCDRCRLRKVRCISNKEGCCLGCASFFTTCTFRNVHKPKRCKKKTTCHNAISPQLASPFIPTKDFTIPHFNDLEKYCLHLN</sequence>
<reference evidence="1" key="1">
    <citation type="submission" date="2022-04" db="EMBL/GenBank/DDBJ databases">
        <title>Genome of the entomopathogenic fungus Entomophthora muscae.</title>
        <authorList>
            <person name="Elya C."/>
            <person name="Lovett B.R."/>
            <person name="Lee E."/>
            <person name="Macias A.M."/>
            <person name="Hajek A.E."/>
            <person name="De Bivort B.L."/>
            <person name="Kasson M.T."/>
            <person name="De Fine Licht H.H."/>
            <person name="Stajich J.E."/>
        </authorList>
    </citation>
    <scope>NUCLEOTIDE SEQUENCE</scope>
    <source>
        <strain evidence="1">Berkeley</strain>
    </source>
</reference>
<dbReference type="Proteomes" id="UP001165960">
    <property type="component" value="Unassembled WGS sequence"/>
</dbReference>
<evidence type="ECO:0000313" key="2">
    <source>
        <dbReference type="Proteomes" id="UP001165960"/>
    </source>
</evidence>
<protein>
    <submittedName>
        <fullName evidence="1">Uncharacterized protein</fullName>
    </submittedName>
</protein>
<comment type="caution">
    <text evidence="1">The sequence shown here is derived from an EMBL/GenBank/DDBJ whole genome shotgun (WGS) entry which is preliminary data.</text>
</comment>
<name>A0ACC2UK11_9FUNG</name>
<accession>A0ACC2UK11</accession>
<keyword evidence="2" id="KW-1185">Reference proteome</keyword>
<gene>
    <name evidence="1" type="ORF">DSO57_1035877</name>
</gene>
<proteinExistence type="predicted"/>
<organism evidence="1 2">
    <name type="scientific">Entomophthora muscae</name>
    <dbReference type="NCBI Taxonomy" id="34485"/>
    <lineage>
        <taxon>Eukaryota</taxon>
        <taxon>Fungi</taxon>
        <taxon>Fungi incertae sedis</taxon>
        <taxon>Zoopagomycota</taxon>
        <taxon>Entomophthoromycotina</taxon>
        <taxon>Entomophthoromycetes</taxon>
        <taxon>Entomophthorales</taxon>
        <taxon>Entomophthoraceae</taxon>
        <taxon>Entomophthora</taxon>
    </lineage>
</organism>